<gene>
    <name evidence="1" type="ORF">J1N35_029825</name>
</gene>
<dbReference type="PANTHER" id="PTHR38146">
    <property type="entry name" value="30S RIBOSOMAL PROTEIN S12, CHLOROPLASTIC"/>
    <property type="match status" value="1"/>
</dbReference>
<reference evidence="1 2" key="1">
    <citation type="journal article" date="2021" name="Plant Biotechnol. J.">
        <title>Multi-omics assisted identification of the key and species-specific regulatory components of drought-tolerant mechanisms in Gossypium stocksii.</title>
        <authorList>
            <person name="Yu D."/>
            <person name="Ke L."/>
            <person name="Zhang D."/>
            <person name="Wu Y."/>
            <person name="Sun Y."/>
            <person name="Mei J."/>
            <person name="Sun J."/>
            <person name="Sun Y."/>
        </authorList>
    </citation>
    <scope>NUCLEOTIDE SEQUENCE [LARGE SCALE GENOMIC DNA]</scope>
    <source>
        <strain evidence="2">cv. E1</strain>
        <tissue evidence="1">Leaf</tissue>
    </source>
</reference>
<dbReference type="Proteomes" id="UP000828251">
    <property type="component" value="Unassembled WGS sequence"/>
</dbReference>
<organism evidence="1 2">
    <name type="scientific">Gossypium stocksii</name>
    <dbReference type="NCBI Taxonomy" id="47602"/>
    <lineage>
        <taxon>Eukaryota</taxon>
        <taxon>Viridiplantae</taxon>
        <taxon>Streptophyta</taxon>
        <taxon>Embryophyta</taxon>
        <taxon>Tracheophyta</taxon>
        <taxon>Spermatophyta</taxon>
        <taxon>Magnoliopsida</taxon>
        <taxon>eudicotyledons</taxon>
        <taxon>Gunneridae</taxon>
        <taxon>Pentapetalae</taxon>
        <taxon>rosids</taxon>
        <taxon>malvids</taxon>
        <taxon>Malvales</taxon>
        <taxon>Malvaceae</taxon>
        <taxon>Malvoideae</taxon>
        <taxon>Gossypium</taxon>
    </lineage>
</organism>
<dbReference type="AlphaFoldDB" id="A0A9D3ZTD4"/>
<dbReference type="EMBL" id="JAIQCV010000009">
    <property type="protein sequence ID" value="KAH1064838.1"/>
    <property type="molecule type" value="Genomic_DNA"/>
</dbReference>
<evidence type="ECO:0000313" key="1">
    <source>
        <dbReference type="EMBL" id="KAH1064838.1"/>
    </source>
</evidence>
<dbReference type="AntiFam" id="ANF00029">
    <property type="entry name" value="Antisense to 16S rRNA"/>
</dbReference>
<evidence type="ECO:0000313" key="2">
    <source>
        <dbReference type="Proteomes" id="UP000828251"/>
    </source>
</evidence>
<comment type="caution">
    <text evidence="1">The sequence shown here is derived from an EMBL/GenBank/DDBJ whole genome shotgun (WGS) entry which is preliminary data.</text>
</comment>
<sequence>MSNQNIQQALALPEKEVIQLHLPVRLPCYDFTPVTSPAFSIPLIVVKVTTSGMASSHSVTGGELQPAIQTEDEFLELAHPRGIATLCPVHYSTGFAACQALVRFFALHRIKPHAPPLVRALINSFEFHSCEHTVIASSPAKEVHDLWAFYLHTTLLRQAFAHCEKFPNAASRRSLGLVSVPGRFLRVTHLSATGNTTSRLTCITCIHALHIRLEFTPRNIAIPTPQVNPKSLLYILIRSRWGVRNTYKIRHYKQDDVSLLPRALRNRSDHIDIPSTQHRSSKGYRRLTKARKPGSFRKWIPIRRVHNHMDKLTLTR</sequence>
<accession>A0A9D3ZTD4</accession>
<protein>
    <submittedName>
        <fullName evidence="1">Uncharacterized protein</fullName>
    </submittedName>
</protein>
<name>A0A9D3ZTD4_9ROSI</name>
<keyword evidence="2" id="KW-1185">Reference proteome</keyword>
<dbReference type="OrthoDB" id="1721053at2759"/>
<dbReference type="PANTHER" id="PTHR38146:SF8">
    <property type="entry name" value="TIFY DOMAIN-CONTAINING PROTEIN"/>
    <property type="match status" value="1"/>
</dbReference>
<proteinExistence type="predicted"/>